<dbReference type="AlphaFoldDB" id="H5UPP1"/>
<feature type="transmembrane region" description="Helical" evidence="8">
    <location>
        <begin position="95"/>
        <end position="116"/>
    </location>
</feature>
<comment type="caution">
    <text evidence="10">The sequence shown here is derived from an EMBL/GenBank/DDBJ whole genome shotgun (WGS) entry which is preliminary data.</text>
</comment>
<evidence type="ECO:0000256" key="3">
    <source>
        <dbReference type="ARBA" id="ARBA00022448"/>
    </source>
</evidence>
<protein>
    <submittedName>
        <fullName evidence="10">Putative major facilitator superfamily transporter</fullName>
    </submittedName>
</protein>
<dbReference type="STRING" id="1089455.MOPEL_027_00100"/>
<gene>
    <name evidence="10" type="ORF">MOPEL_027_00100</name>
</gene>
<feature type="transmembrane region" description="Helical" evidence="8">
    <location>
        <begin position="29"/>
        <end position="45"/>
    </location>
</feature>
<feature type="transmembrane region" description="Helical" evidence="8">
    <location>
        <begin position="298"/>
        <end position="315"/>
    </location>
</feature>
<sequence>MSTAGAATPLPDDAPFEGHLPGSAGYRRIAVALFLAGVVTFALLYSTQPILPLLSSEFGLDAGTAALSVSVATAGLGVALLVAGPMSEILGRTPLMHASLFAASLVSLAGALAPGWSVLLGLRLVEGIVLAGLPAVAMAYLAEEVHPSATARAAGLYIGGTAIGGMSGRLVTGAIAEVAGWRAALLGIGLVGLACAVAVRVLLPASRGFTPAPASTRHLLATARAILRDPAYWCLFAIGGTAMGAFVGVFNAMSYRFMAPPYDYSVGVVGLVFLTYAVGSVSSTYAGRAASRFGQRTVAPICAVVMLAGLLGTWFEPIVVVAVFLTVMTAGFFALHGVASGWVAARAARGSAAKGQASSGYLFTYYAGSSVFGALAGHAWESGGWDAVVLLCAGLVGLALLLTLALRRIPALP</sequence>
<keyword evidence="11" id="KW-1185">Reference proteome</keyword>
<dbReference type="InterPro" id="IPR011701">
    <property type="entry name" value="MFS"/>
</dbReference>
<dbReference type="GO" id="GO:0005886">
    <property type="term" value="C:plasma membrane"/>
    <property type="evidence" value="ECO:0007669"/>
    <property type="project" value="UniProtKB-SubCell"/>
</dbReference>
<accession>H5UPP1</accession>
<keyword evidence="7 8" id="KW-0472">Membrane</keyword>
<evidence type="ECO:0000313" key="10">
    <source>
        <dbReference type="EMBL" id="GAB47699.1"/>
    </source>
</evidence>
<dbReference type="InterPro" id="IPR036259">
    <property type="entry name" value="MFS_trans_sf"/>
</dbReference>
<keyword evidence="6 8" id="KW-1133">Transmembrane helix</keyword>
<name>H5UPP1_9MICO</name>
<dbReference type="PANTHER" id="PTHR43271:SF1">
    <property type="entry name" value="INNER MEMBRANE TRANSPORT PROTEIN YNFM"/>
    <property type="match status" value="1"/>
</dbReference>
<dbReference type="EMBL" id="BAFE01000025">
    <property type="protein sequence ID" value="GAB47699.1"/>
    <property type="molecule type" value="Genomic_DNA"/>
</dbReference>
<evidence type="ECO:0000256" key="4">
    <source>
        <dbReference type="ARBA" id="ARBA00022475"/>
    </source>
</evidence>
<reference evidence="10 11" key="1">
    <citation type="submission" date="2012-02" db="EMBL/GenBank/DDBJ databases">
        <title>Whole genome shotgun sequence of Mobilicoccus pelagius NBRC 104925.</title>
        <authorList>
            <person name="Yoshida Y."/>
            <person name="Hosoyama A."/>
            <person name="Tsuchikane K."/>
            <person name="Katsumata H."/>
            <person name="Yamazaki S."/>
            <person name="Fujita N."/>
        </authorList>
    </citation>
    <scope>NUCLEOTIDE SEQUENCE [LARGE SCALE GENOMIC DNA]</scope>
    <source>
        <strain evidence="10 11">NBRC 104925</strain>
    </source>
</reference>
<proteinExistence type="inferred from homology"/>
<evidence type="ECO:0000256" key="2">
    <source>
        <dbReference type="ARBA" id="ARBA00008335"/>
    </source>
</evidence>
<feature type="transmembrane region" description="Helical" evidence="8">
    <location>
        <begin position="321"/>
        <end position="345"/>
    </location>
</feature>
<feature type="transmembrane region" description="Helical" evidence="8">
    <location>
        <begin position="154"/>
        <end position="175"/>
    </location>
</feature>
<evidence type="ECO:0000313" key="11">
    <source>
        <dbReference type="Proteomes" id="UP000004367"/>
    </source>
</evidence>
<evidence type="ECO:0000256" key="6">
    <source>
        <dbReference type="ARBA" id="ARBA00022989"/>
    </source>
</evidence>
<comment type="similarity">
    <text evidence="2">Belongs to the major facilitator superfamily.</text>
</comment>
<feature type="transmembrane region" description="Helical" evidence="8">
    <location>
        <begin position="181"/>
        <end position="203"/>
    </location>
</feature>
<dbReference type="PROSITE" id="PS50850">
    <property type="entry name" value="MFS"/>
    <property type="match status" value="1"/>
</dbReference>
<dbReference type="Proteomes" id="UP000004367">
    <property type="component" value="Unassembled WGS sequence"/>
</dbReference>
<feature type="transmembrane region" description="Helical" evidence="8">
    <location>
        <begin position="231"/>
        <end position="252"/>
    </location>
</feature>
<dbReference type="RefSeq" id="WP_009481597.1">
    <property type="nucleotide sequence ID" value="NZ_BAFE01000025.1"/>
</dbReference>
<dbReference type="CDD" id="cd17324">
    <property type="entry name" value="MFS_NepI_like"/>
    <property type="match status" value="1"/>
</dbReference>
<keyword evidence="5 8" id="KW-0812">Transmembrane</keyword>
<dbReference type="InterPro" id="IPR020846">
    <property type="entry name" value="MFS_dom"/>
</dbReference>
<evidence type="ECO:0000256" key="1">
    <source>
        <dbReference type="ARBA" id="ARBA00004651"/>
    </source>
</evidence>
<dbReference type="Pfam" id="PF07690">
    <property type="entry name" value="MFS_1"/>
    <property type="match status" value="1"/>
</dbReference>
<feature type="transmembrane region" description="Helical" evidence="8">
    <location>
        <begin position="122"/>
        <end position="142"/>
    </location>
</feature>
<dbReference type="Gene3D" id="1.20.1250.20">
    <property type="entry name" value="MFS general substrate transporter like domains"/>
    <property type="match status" value="1"/>
</dbReference>
<dbReference type="eggNOG" id="COG2814">
    <property type="taxonomic scope" value="Bacteria"/>
</dbReference>
<dbReference type="SUPFAM" id="SSF103473">
    <property type="entry name" value="MFS general substrate transporter"/>
    <property type="match status" value="1"/>
</dbReference>
<dbReference type="OrthoDB" id="63984at2"/>
<evidence type="ECO:0000256" key="8">
    <source>
        <dbReference type="SAM" id="Phobius"/>
    </source>
</evidence>
<organism evidence="10 11">
    <name type="scientific">Mobilicoccus pelagius NBRC 104925</name>
    <dbReference type="NCBI Taxonomy" id="1089455"/>
    <lineage>
        <taxon>Bacteria</taxon>
        <taxon>Bacillati</taxon>
        <taxon>Actinomycetota</taxon>
        <taxon>Actinomycetes</taxon>
        <taxon>Micrococcales</taxon>
        <taxon>Dermatophilaceae</taxon>
        <taxon>Mobilicoccus</taxon>
    </lineage>
</organism>
<evidence type="ECO:0000256" key="5">
    <source>
        <dbReference type="ARBA" id="ARBA00022692"/>
    </source>
</evidence>
<dbReference type="PANTHER" id="PTHR43271">
    <property type="entry name" value="BLL2771 PROTEIN"/>
    <property type="match status" value="1"/>
</dbReference>
<evidence type="ECO:0000259" key="9">
    <source>
        <dbReference type="PROSITE" id="PS50850"/>
    </source>
</evidence>
<dbReference type="GO" id="GO:0022857">
    <property type="term" value="F:transmembrane transporter activity"/>
    <property type="evidence" value="ECO:0007669"/>
    <property type="project" value="InterPro"/>
</dbReference>
<feature type="transmembrane region" description="Helical" evidence="8">
    <location>
        <begin position="357"/>
        <end position="375"/>
    </location>
</feature>
<comment type="subcellular location">
    <subcellularLocation>
        <location evidence="1">Cell membrane</location>
        <topology evidence="1">Multi-pass membrane protein</topology>
    </subcellularLocation>
</comment>
<keyword evidence="3" id="KW-0813">Transport</keyword>
<feature type="transmembrane region" description="Helical" evidence="8">
    <location>
        <begin position="264"/>
        <end position="286"/>
    </location>
</feature>
<feature type="domain" description="Major facilitator superfamily (MFS) profile" evidence="9">
    <location>
        <begin position="25"/>
        <end position="411"/>
    </location>
</feature>
<feature type="transmembrane region" description="Helical" evidence="8">
    <location>
        <begin position="387"/>
        <end position="406"/>
    </location>
</feature>
<evidence type="ECO:0000256" key="7">
    <source>
        <dbReference type="ARBA" id="ARBA00023136"/>
    </source>
</evidence>
<keyword evidence="4" id="KW-1003">Cell membrane</keyword>
<feature type="transmembrane region" description="Helical" evidence="8">
    <location>
        <begin position="65"/>
        <end position="83"/>
    </location>
</feature>